<evidence type="ECO:0000259" key="5">
    <source>
        <dbReference type="PROSITE" id="PS51296"/>
    </source>
</evidence>
<evidence type="ECO:0000256" key="1">
    <source>
        <dbReference type="ARBA" id="ARBA00022714"/>
    </source>
</evidence>
<dbReference type="Pfam" id="PF00355">
    <property type="entry name" value="Rieske"/>
    <property type="match status" value="1"/>
</dbReference>
<accession>A0A1I3ELP2</accession>
<dbReference type="PROSITE" id="PS51296">
    <property type="entry name" value="RIESKE"/>
    <property type="match status" value="1"/>
</dbReference>
<keyword evidence="3" id="KW-0408">Iron</keyword>
<dbReference type="STRING" id="1576369.SAMN05421753_104270"/>
<keyword evidence="1" id="KW-0001">2Fe-2S</keyword>
<evidence type="ECO:0000256" key="2">
    <source>
        <dbReference type="ARBA" id="ARBA00022723"/>
    </source>
</evidence>
<dbReference type="EMBL" id="FOQD01000004">
    <property type="protein sequence ID" value="SFH99631.1"/>
    <property type="molecule type" value="Genomic_DNA"/>
</dbReference>
<feature type="domain" description="Rieske" evidence="5">
    <location>
        <begin position="17"/>
        <end position="113"/>
    </location>
</feature>
<dbReference type="SUPFAM" id="SSF50022">
    <property type="entry name" value="ISP domain"/>
    <property type="match status" value="1"/>
</dbReference>
<organism evidence="6 7">
    <name type="scientific">Planctomicrobium piriforme</name>
    <dbReference type="NCBI Taxonomy" id="1576369"/>
    <lineage>
        <taxon>Bacteria</taxon>
        <taxon>Pseudomonadati</taxon>
        <taxon>Planctomycetota</taxon>
        <taxon>Planctomycetia</taxon>
        <taxon>Planctomycetales</taxon>
        <taxon>Planctomycetaceae</taxon>
        <taxon>Planctomicrobium</taxon>
    </lineage>
</organism>
<reference evidence="7" key="1">
    <citation type="submission" date="2016-10" db="EMBL/GenBank/DDBJ databases">
        <authorList>
            <person name="Varghese N."/>
            <person name="Submissions S."/>
        </authorList>
    </citation>
    <scope>NUCLEOTIDE SEQUENCE [LARGE SCALE GENOMIC DNA]</scope>
    <source>
        <strain evidence="7">DSM 26348</strain>
    </source>
</reference>
<sequence>MTENSSHSPAVLMSEFVSIAKTGDIPEGEGRTYPVNGRVIAVFFADGKYSAIDDACPHMGASLSAGYVENGAVTCPWHAWRFSVENGAWLDSPKSKLRCGSYEVRVVGNEVQVHVPAG</sequence>
<evidence type="ECO:0000256" key="3">
    <source>
        <dbReference type="ARBA" id="ARBA00023004"/>
    </source>
</evidence>
<protein>
    <submittedName>
        <fullName evidence="6">Nitrite reductase (NADH) small subunit/3-phenylpropionate/trans-cinnamate dioxygenase ferredoxin subunit</fullName>
    </submittedName>
</protein>
<dbReference type="GO" id="GO:0051213">
    <property type="term" value="F:dioxygenase activity"/>
    <property type="evidence" value="ECO:0007669"/>
    <property type="project" value="UniProtKB-KW"/>
</dbReference>
<dbReference type="Gene3D" id="2.102.10.10">
    <property type="entry name" value="Rieske [2Fe-2S] iron-sulphur domain"/>
    <property type="match status" value="1"/>
</dbReference>
<dbReference type="GO" id="GO:0046872">
    <property type="term" value="F:metal ion binding"/>
    <property type="evidence" value="ECO:0007669"/>
    <property type="project" value="UniProtKB-KW"/>
</dbReference>
<keyword evidence="7" id="KW-1185">Reference proteome</keyword>
<dbReference type="AlphaFoldDB" id="A0A1I3ELP2"/>
<dbReference type="InterPro" id="IPR017941">
    <property type="entry name" value="Rieske_2Fe-2S"/>
</dbReference>
<evidence type="ECO:0000313" key="6">
    <source>
        <dbReference type="EMBL" id="SFH99631.1"/>
    </source>
</evidence>
<keyword evidence="6" id="KW-0560">Oxidoreductase</keyword>
<name>A0A1I3ELP2_9PLAN</name>
<keyword evidence="6" id="KW-0223">Dioxygenase</keyword>
<proteinExistence type="predicted"/>
<dbReference type="PANTHER" id="PTHR21496">
    <property type="entry name" value="FERREDOXIN-RELATED"/>
    <property type="match status" value="1"/>
</dbReference>
<dbReference type="PANTHER" id="PTHR21496:SF23">
    <property type="entry name" value="3-PHENYLPROPIONATE_CINNAMIC ACID DIOXYGENASE FERREDOXIN SUBUNIT"/>
    <property type="match status" value="1"/>
</dbReference>
<evidence type="ECO:0000256" key="4">
    <source>
        <dbReference type="ARBA" id="ARBA00023014"/>
    </source>
</evidence>
<dbReference type="GO" id="GO:0051537">
    <property type="term" value="F:2 iron, 2 sulfur cluster binding"/>
    <property type="evidence" value="ECO:0007669"/>
    <property type="project" value="UniProtKB-KW"/>
</dbReference>
<keyword evidence="4" id="KW-0411">Iron-sulfur</keyword>
<dbReference type="InterPro" id="IPR036922">
    <property type="entry name" value="Rieske_2Fe-2S_sf"/>
</dbReference>
<gene>
    <name evidence="6" type="ORF">SAMN05421753_104270</name>
</gene>
<dbReference type="Proteomes" id="UP000199518">
    <property type="component" value="Unassembled WGS sequence"/>
</dbReference>
<evidence type="ECO:0000313" key="7">
    <source>
        <dbReference type="Proteomes" id="UP000199518"/>
    </source>
</evidence>
<keyword evidence="2" id="KW-0479">Metal-binding</keyword>